<evidence type="ECO:0000256" key="4">
    <source>
        <dbReference type="ARBA" id="ARBA00022989"/>
    </source>
</evidence>
<dbReference type="AlphaFoldDB" id="A0A1F5R9R8"/>
<gene>
    <name evidence="7" type="ORF">A2024_07825</name>
</gene>
<evidence type="ECO:0000256" key="6">
    <source>
        <dbReference type="SAM" id="Phobius"/>
    </source>
</evidence>
<comment type="subcellular location">
    <subcellularLocation>
        <location evidence="1">Cell membrane</location>
        <topology evidence="1">Multi-pass membrane protein</topology>
    </subcellularLocation>
</comment>
<keyword evidence="4 6" id="KW-1133">Transmembrane helix</keyword>
<dbReference type="InterPro" id="IPR005495">
    <property type="entry name" value="LptG/LptF_permease"/>
</dbReference>
<proteinExistence type="predicted"/>
<organism evidence="7 8">
    <name type="scientific">Candidatus Edwardsbacteria bacterium GWF2_54_11</name>
    <dbReference type="NCBI Taxonomy" id="1817851"/>
    <lineage>
        <taxon>Bacteria</taxon>
        <taxon>Candidatus Edwardsiibacteriota</taxon>
    </lineage>
</organism>
<dbReference type="PANTHER" id="PTHR33529">
    <property type="entry name" value="SLR0882 PROTEIN-RELATED"/>
    <property type="match status" value="1"/>
</dbReference>
<evidence type="ECO:0000313" key="7">
    <source>
        <dbReference type="EMBL" id="OGF11166.1"/>
    </source>
</evidence>
<dbReference type="PANTHER" id="PTHR33529:SF6">
    <property type="entry name" value="YJGP_YJGQ FAMILY PERMEASE"/>
    <property type="match status" value="1"/>
</dbReference>
<protein>
    <recommendedName>
        <fullName evidence="9">Lipopolysaccharide export system permease protein LptF</fullName>
    </recommendedName>
</protein>
<dbReference type="EMBL" id="MFFM01000037">
    <property type="protein sequence ID" value="OGF11166.1"/>
    <property type="molecule type" value="Genomic_DNA"/>
</dbReference>
<feature type="transmembrane region" description="Helical" evidence="6">
    <location>
        <begin position="53"/>
        <end position="75"/>
    </location>
</feature>
<keyword evidence="3 6" id="KW-0812">Transmembrane</keyword>
<feature type="transmembrane region" description="Helical" evidence="6">
    <location>
        <begin position="314"/>
        <end position="333"/>
    </location>
</feature>
<evidence type="ECO:0000256" key="1">
    <source>
        <dbReference type="ARBA" id="ARBA00004651"/>
    </source>
</evidence>
<evidence type="ECO:0000313" key="8">
    <source>
        <dbReference type="Proteomes" id="UP000177230"/>
    </source>
</evidence>
<keyword evidence="5 6" id="KW-0472">Membrane</keyword>
<name>A0A1F5R9R8_9BACT</name>
<evidence type="ECO:0000256" key="5">
    <source>
        <dbReference type="ARBA" id="ARBA00023136"/>
    </source>
</evidence>
<dbReference type="Pfam" id="PF03739">
    <property type="entry name" value="LptF_LptG"/>
    <property type="match status" value="1"/>
</dbReference>
<evidence type="ECO:0000256" key="3">
    <source>
        <dbReference type="ARBA" id="ARBA00022692"/>
    </source>
</evidence>
<dbReference type="GO" id="GO:0043190">
    <property type="term" value="C:ATP-binding cassette (ABC) transporter complex"/>
    <property type="evidence" value="ECO:0007669"/>
    <property type="project" value="TreeGrafter"/>
</dbReference>
<dbReference type="Proteomes" id="UP000177230">
    <property type="component" value="Unassembled WGS sequence"/>
</dbReference>
<feature type="transmembrane region" description="Helical" evidence="6">
    <location>
        <begin position="339"/>
        <end position="360"/>
    </location>
</feature>
<feature type="transmembrane region" description="Helical" evidence="6">
    <location>
        <begin position="95"/>
        <end position="117"/>
    </location>
</feature>
<evidence type="ECO:0000256" key="2">
    <source>
        <dbReference type="ARBA" id="ARBA00022475"/>
    </source>
</evidence>
<reference evidence="7 8" key="1">
    <citation type="journal article" date="2016" name="Nat. Commun.">
        <title>Thousands of microbial genomes shed light on interconnected biogeochemical processes in an aquifer system.</title>
        <authorList>
            <person name="Anantharaman K."/>
            <person name="Brown C.T."/>
            <person name="Hug L.A."/>
            <person name="Sharon I."/>
            <person name="Castelle C.J."/>
            <person name="Probst A.J."/>
            <person name="Thomas B.C."/>
            <person name="Singh A."/>
            <person name="Wilkins M.J."/>
            <person name="Karaoz U."/>
            <person name="Brodie E.L."/>
            <person name="Williams K.H."/>
            <person name="Hubbard S.S."/>
            <person name="Banfield J.F."/>
        </authorList>
    </citation>
    <scope>NUCLEOTIDE SEQUENCE [LARGE SCALE GENOMIC DNA]</scope>
</reference>
<comment type="caution">
    <text evidence="7">The sequence shown here is derived from an EMBL/GenBank/DDBJ whole genome shotgun (WGS) entry which is preliminary data.</text>
</comment>
<feature type="transmembrane region" description="Helical" evidence="6">
    <location>
        <begin position="12"/>
        <end position="33"/>
    </location>
</feature>
<sequence length="410" mass="46722">MKIIDRYLIKGHVLPFILALTVLTFVLLMDRLFELINMIIQKKVPILIVSKVFFLSLPYMLTMTIPMAVLVAVIMNYGRLAQDNELTAIRSSGTPFIRLIIAPFLAGIILTAGLYFFNDRLMPETNHMVKNLLMDISETKPTLQLKENIFITDFPDYNILIRRIDPKTSELGNITIYEQRGNSQPRTILASRGRLMVTPQAASLRLELMDGEIHQLDPEDKTRYHRISFKKHILYLPMDPQIQHQVRTYRSDREMSSGMMQQVIADIRKELRPLEAQLADSSGLPPPRLSQLSSEVHNRVSEIRRYQVEIQKKMAIPAACLVFILIGAPLGIITRKGNLGVSFGLSLGFFVLYYIALIGGEELADRQILSPVLAMWAANMVLGGCGLILLFWKNYELRFKKNRYADKNTG</sequence>
<accession>A0A1F5R9R8</accession>
<evidence type="ECO:0008006" key="9">
    <source>
        <dbReference type="Google" id="ProtNLM"/>
    </source>
</evidence>
<dbReference type="GO" id="GO:0015920">
    <property type="term" value="P:lipopolysaccharide transport"/>
    <property type="evidence" value="ECO:0007669"/>
    <property type="project" value="TreeGrafter"/>
</dbReference>
<keyword evidence="2" id="KW-1003">Cell membrane</keyword>
<feature type="transmembrane region" description="Helical" evidence="6">
    <location>
        <begin position="372"/>
        <end position="392"/>
    </location>
</feature>